<dbReference type="AlphaFoldDB" id="A0A177NTC4"/>
<keyword evidence="3 5" id="KW-0687">Ribonucleoprotein</keyword>
<keyword evidence="2 5" id="KW-0689">Ribosomal protein</keyword>
<dbReference type="GO" id="GO:0003735">
    <property type="term" value="F:structural constituent of ribosome"/>
    <property type="evidence" value="ECO:0007669"/>
    <property type="project" value="InterPro"/>
</dbReference>
<comment type="caution">
    <text evidence="7">The sequence shown here is derived from an EMBL/GenBank/DDBJ whole genome shotgun (WGS) entry which is preliminary data.</text>
</comment>
<dbReference type="Proteomes" id="UP000077628">
    <property type="component" value="Unassembled WGS sequence"/>
</dbReference>
<comment type="function">
    <text evidence="5">One of the primary rRNA binding proteins, this protein initially binds near the 5'-end of the 23S rRNA. It is important during the early stages of 50S assembly. It makes multiple contacts with different domains of the 23S rRNA in the assembled 50S subunit and ribosome.</text>
</comment>
<evidence type="ECO:0000313" key="7">
    <source>
        <dbReference type="EMBL" id="OAI20320.1"/>
    </source>
</evidence>
<evidence type="ECO:0000313" key="8">
    <source>
        <dbReference type="Proteomes" id="UP000077628"/>
    </source>
</evidence>
<dbReference type="InterPro" id="IPR023574">
    <property type="entry name" value="Ribosomal_uL4_dom_sf"/>
</dbReference>
<evidence type="ECO:0000256" key="1">
    <source>
        <dbReference type="ARBA" id="ARBA00010528"/>
    </source>
</evidence>
<gene>
    <name evidence="5 7" type="primary">rplD</name>
    <name evidence="7" type="ORF">A1355_24100</name>
</gene>
<feature type="region of interest" description="Disordered" evidence="6">
    <location>
        <begin position="51"/>
        <end position="78"/>
    </location>
</feature>
<dbReference type="NCBIfam" id="TIGR03953">
    <property type="entry name" value="rplD_bact"/>
    <property type="match status" value="1"/>
</dbReference>
<proteinExistence type="inferred from homology"/>
<comment type="function">
    <text evidence="5">Forms part of the polypeptide exit tunnel.</text>
</comment>
<dbReference type="OrthoDB" id="9803201at2"/>
<protein>
    <recommendedName>
        <fullName evidence="4 5">Large ribosomal subunit protein uL4</fullName>
    </recommendedName>
</protein>
<name>A0A177NTC4_9GAMM</name>
<dbReference type="InterPro" id="IPR002136">
    <property type="entry name" value="Ribosomal_uL4"/>
</dbReference>
<evidence type="ECO:0000256" key="4">
    <source>
        <dbReference type="ARBA" id="ARBA00035244"/>
    </source>
</evidence>
<evidence type="ECO:0000256" key="5">
    <source>
        <dbReference type="HAMAP-Rule" id="MF_01328"/>
    </source>
</evidence>
<dbReference type="EMBL" id="LUUK01000141">
    <property type="protein sequence ID" value="OAI20320.1"/>
    <property type="molecule type" value="Genomic_DNA"/>
</dbReference>
<comment type="subunit">
    <text evidence="5">Part of the 50S ribosomal subunit.</text>
</comment>
<organism evidence="7 8">
    <name type="scientific">Methylomonas koyamae</name>
    <dbReference type="NCBI Taxonomy" id="702114"/>
    <lineage>
        <taxon>Bacteria</taxon>
        <taxon>Pseudomonadati</taxon>
        <taxon>Pseudomonadota</taxon>
        <taxon>Gammaproteobacteria</taxon>
        <taxon>Methylococcales</taxon>
        <taxon>Methylococcaceae</taxon>
        <taxon>Methylomonas</taxon>
    </lineage>
</organism>
<dbReference type="STRING" id="702114.A1355_24100"/>
<comment type="similarity">
    <text evidence="1 5">Belongs to the universal ribosomal protein uL4 family.</text>
</comment>
<dbReference type="PANTHER" id="PTHR10746:SF6">
    <property type="entry name" value="LARGE RIBOSOMAL SUBUNIT PROTEIN UL4M"/>
    <property type="match status" value="1"/>
</dbReference>
<accession>A0A177NTC4</accession>
<dbReference type="Gene3D" id="3.40.1370.10">
    <property type="match status" value="1"/>
</dbReference>
<sequence length="206" mass="22279">MSLQIPAINGGDAAQALDVSEAVFGQEYNETLVHQLVTKYMAGARAGTKAQKTRSDVSGGCAKPWRQKGTGRARVGSTRSPIWRTGGVTFAAQPRSYDQKLNKKMYKVGIRSIFSELLRQGRLAVCDDLTPAVPKTKEFLKKISGIQVKRLLVVAEDLNENLILAARNIPYVAVVTPTSVDPVSLVSADKVIATAAALKQIEERLA</sequence>
<dbReference type="GO" id="GO:0005840">
    <property type="term" value="C:ribosome"/>
    <property type="evidence" value="ECO:0007669"/>
    <property type="project" value="UniProtKB-KW"/>
</dbReference>
<dbReference type="GO" id="GO:0006412">
    <property type="term" value="P:translation"/>
    <property type="evidence" value="ECO:0007669"/>
    <property type="project" value="UniProtKB-UniRule"/>
</dbReference>
<evidence type="ECO:0000256" key="6">
    <source>
        <dbReference type="SAM" id="MobiDB-lite"/>
    </source>
</evidence>
<dbReference type="RefSeq" id="WP_064027402.1">
    <property type="nucleotide sequence ID" value="NZ_LUUK01000141.1"/>
</dbReference>
<dbReference type="HAMAP" id="MF_01328_B">
    <property type="entry name" value="Ribosomal_uL4_B"/>
    <property type="match status" value="1"/>
</dbReference>
<dbReference type="GO" id="GO:0019843">
    <property type="term" value="F:rRNA binding"/>
    <property type="evidence" value="ECO:0007669"/>
    <property type="project" value="UniProtKB-UniRule"/>
</dbReference>
<reference evidence="8" key="1">
    <citation type="submission" date="2016-03" db="EMBL/GenBank/DDBJ databases">
        <authorList>
            <person name="Heylen K."/>
            <person name="De Vos P."/>
            <person name="Vekeman B."/>
        </authorList>
    </citation>
    <scope>NUCLEOTIDE SEQUENCE [LARGE SCALE GENOMIC DNA]</scope>
    <source>
        <strain evidence="8">R-45383</strain>
    </source>
</reference>
<dbReference type="GO" id="GO:1990904">
    <property type="term" value="C:ribonucleoprotein complex"/>
    <property type="evidence" value="ECO:0007669"/>
    <property type="project" value="UniProtKB-KW"/>
</dbReference>
<dbReference type="InterPro" id="IPR013005">
    <property type="entry name" value="Ribosomal_uL4-like"/>
</dbReference>
<evidence type="ECO:0000256" key="3">
    <source>
        <dbReference type="ARBA" id="ARBA00023274"/>
    </source>
</evidence>
<dbReference type="SUPFAM" id="SSF52166">
    <property type="entry name" value="Ribosomal protein L4"/>
    <property type="match status" value="1"/>
</dbReference>
<dbReference type="Pfam" id="PF00573">
    <property type="entry name" value="Ribosomal_L4"/>
    <property type="match status" value="1"/>
</dbReference>
<evidence type="ECO:0000256" key="2">
    <source>
        <dbReference type="ARBA" id="ARBA00022980"/>
    </source>
</evidence>
<keyword evidence="5" id="KW-0694">RNA-binding</keyword>
<keyword evidence="8" id="KW-1185">Reference proteome</keyword>
<dbReference type="PANTHER" id="PTHR10746">
    <property type="entry name" value="50S RIBOSOMAL PROTEIN L4"/>
    <property type="match status" value="1"/>
</dbReference>
<keyword evidence="5" id="KW-0699">rRNA-binding</keyword>